<accession>A0A423WBZ5</accession>
<evidence type="ECO:0000259" key="1">
    <source>
        <dbReference type="Pfam" id="PF01636"/>
    </source>
</evidence>
<dbReference type="InterPro" id="IPR051678">
    <property type="entry name" value="AGP_Transferase"/>
</dbReference>
<evidence type="ECO:0000313" key="3">
    <source>
        <dbReference type="Proteomes" id="UP000283895"/>
    </source>
</evidence>
<name>A0A423WBZ5_9PEZI</name>
<keyword evidence="3" id="KW-1185">Reference proteome</keyword>
<evidence type="ECO:0000313" key="2">
    <source>
        <dbReference type="EMBL" id="ROW00827.1"/>
    </source>
</evidence>
<dbReference type="InterPro" id="IPR011009">
    <property type="entry name" value="Kinase-like_dom_sf"/>
</dbReference>
<dbReference type="Gene3D" id="3.90.1200.10">
    <property type="match status" value="1"/>
</dbReference>
<reference evidence="2 3" key="1">
    <citation type="submission" date="2015-09" db="EMBL/GenBank/DDBJ databases">
        <title>Host preference determinants of Valsa canker pathogens revealed by comparative genomics.</title>
        <authorList>
            <person name="Yin Z."/>
            <person name="Huang L."/>
        </authorList>
    </citation>
    <scope>NUCLEOTIDE SEQUENCE [LARGE SCALE GENOMIC DNA]</scope>
    <source>
        <strain evidence="2 3">03-1</strain>
    </source>
</reference>
<dbReference type="Proteomes" id="UP000283895">
    <property type="component" value="Unassembled WGS sequence"/>
</dbReference>
<dbReference type="InterPro" id="IPR002575">
    <property type="entry name" value="Aminoglycoside_PTrfase"/>
</dbReference>
<sequence length="260" mass="29801">MAPSEPQRKDSRELPRRLGRARLIRLGDGLLMKASDEVRSSQSAAMEYVQKHAPSVPVPAVHHTDFAKPGDAIIIMDEIPGDNLETVWPSLDASQKEQVCKNIWRIIMTLRKLPRPNALYSTVDGSPMYHHGLLGNEFAPVPKNLLKSDDAFRGFILQRYNEYHGSDQDIKRNFPRSEAAVFTHGDIKPKNIMVSKDGHINSLLDWEYSGFMPDYWEAAGMFNDVWTAEREWAAIMQQTKPKNWDYDIARLRKTQNVLHF</sequence>
<dbReference type="AlphaFoldDB" id="A0A423WBZ5"/>
<dbReference type="Pfam" id="PF01636">
    <property type="entry name" value="APH"/>
    <property type="match status" value="1"/>
</dbReference>
<feature type="domain" description="Aminoglycoside phosphotransferase" evidence="1">
    <location>
        <begin position="43"/>
        <end position="233"/>
    </location>
</feature>
<dbReference type="PANTHER" id="PTHR21310">
    <property type="entry name" value="AMINOGLYCOSIDE PHOSPHOTRANSFERASE-RELATED-RELATED"/>
    <property type="match status" value="1"/>
</dbReference>
<organism evidence="2 3">
    <name type="scientific">Cytospora schulzeri</name>
    <dbReference type="NCBI Taxonomy" id="448051"/>
    <lineage>
        <taxon>Eukaryota</taxon>
        <taxon>Fungi</taxon>
        <taxon>Dikarya</taxon>
        <taxon>Ascomycota</taxon>
        <taxon>Pezizomycotina</taxon>
        <taxon>Sordariomycetes</taxon>
        <taxon>Sordariomycetidae</taxon>
        <taxon>Diaporthales</taxon>
        <taxon>Cytosporaceae</taxon>
        <taxon>Cytospora</taxon>
    </lineage>
</organism>
<dbReference type="CDD" id="cd05120">
    <property type="entry name" value="APH_ChoK_like"/>
    <property type="match status" value="1"/>
</dbReference>
<dbReference type="EMBL" id="LKEA01000020">
    <property type="protein sequence ID" value="ROW00827.1"/>
    <property type="molecule type" value="Genomic_DNA"/>
</dbReference>
<dbReference type="OrthoDB" id="5404599at2759"/>
<dbReference type="SUPFAM" id="SSF56112">
    <property type="entry name" value="Protein kinase-like (PK-like)"/>
    <property type="match status" value="1"/>
</dbReference>
<protein>
    <recommendedName>
        <fullName evidence="1">Aminoglycoside phosphotransferase domain-containing protein</fullName>
    </recommendedName>
</protein>
<dbReference type="PANTHER" id="PTHR21310:SF15">
    <property type="entry name" value="AMINOGLYCOSIDE PHOSPHOTRANSFERASE DOMAIN-CONTAINING PROTEIN"/>
    <property type="match status" value="1"/>
</dbReference>
<dbReference type="STRING" id="356882.A0A423WBZ5"/>
<gene>
    <name evidence="2" type="ORF">VMCG_06515</name>
</gene>
<comment type="caution">
    <text evidence="2">The sequence shown here is derived from an EMBL/GenBank/DDBJ whole genome shotgun (WGS) entry which is preliminary data.</text>
</comment>
<proteinExistence type="predicted"/>